<evidence type="ECO:0000256" key="2">
    <source>
        <dbReference type="ARBA" id="ARBA00005073"/>
    </source>
</evidence>
<dbReference type="InterPro" id="IPR036188">
    <property type="entry name" value="FAD/NAD-bd_sf"/>
</dbReference>
<protein>
    <recommendedName>
        <fullName evidence="4 11">Protoporphyrinogen oxidase</fullName>
        <ecNumber evidence="4 11">1.3.3.4</ecNumber>
    </recommendedName>
</protein>
<comment type="similarity">
    <text evidence="3 11">Belongs to the protoporphyrinogen/coproporphyrinogen oxidase family. Protoporphyrinogen oxidase subfamily.</text>
</comment>
<dbReference type="SUPFAM" id="SSF51905">
    <property type="entry name" value="FAD/NAD(P)-binding domain"/>
    <property type="match status" value="1"/>
</dbReference>
<keyword evidence="9 11" id="KW-0627">Porphyrin biosynthesis</keyword>
<accession>A0ABR3PMP3</accession>
<dbReference type="Proteomes" id="UP001562354">
    <property type="component" value="Unassembled WGS sequence"/>
</dbReference>
<evidence type="ECO:0000256" key="3">
    <source>
        <dbReference type="ARBA" id="ARBA00010551"/>
    </source>
</evidence>
<evidence type="ECO:0000256" key="7">
    <source>
        <dbReference type="ARBA" id="ARBA00023002"/>
    </source>
</evidence>
<feature type="domain" description="Amine oxidase" evidence="12">
    <location>
        <begin position="50"/>
        <end position="555"/>
    </location>
</feature>
<dbReference type="InterPro" id="IPR050464">
    <property type="entry name" value="Zeta_carotene_desat/Oxidored"/>
</dbReference>
<dbReference type="EC" id="1.3.3.4" evidence="4 11"/>
<evidence type="ECO:0000256" key="5">
    <source>
        <dbReference type="ARBA" id="ARBA00022630"/>
    </source>
</evidence>
<organism evidence="13 14">
    <name type="scientific">Neodothiora populina</name>
    <dbReference type="NCBI Taxonomy" id="2781224"/>
    <lineage>
        <taxon>Eukaryota</taxon>
        <taxon>Fungi</taxon>
        <taxon>Dikarya</taxon>
        <taxon>Ascomycota</taxon>
        <taxon>Pezizomycotina</taxon>
        <taxon>Dothideomycetes</taxon>
        <taxon>Dothideomycetidae</taxon>
        <taxon>Dothideales</taxon>
        <taxon>Dothioraceae</taxon>
        <taxon>Neodothiora</taxon>
    </lineage>
</organism>
<dbReference type="PANTHER" id="PTHR42923">
    <property type="entry name" value="PROTOPORPHYRINOGEN OXIDASE"/>
    <property type="match status" value="1"/>
</dbReference>
<comment type="function">
    <text evidence="1 11">Catalyzes the 6-electron oxidation of protoporphyrinogen-IX to form protoporphyrin-IX.</text>
</comment>
<evidence type="ECO:0000256" key="6">
    <source>
        <dbReference type="ARBA" id="ARBA00022827"/>
    </source>
</evidence>
<evidence type="ECO:0000256" key="10">
    <source>
        <dbReference type="ARBA" id="ARBA00047554"/>
    </source>
</evidence>
<dbReference type="Gene3D" id="3.50.50.60">
    <property type="entry name" value="FAD/NAD(P)-binding domain"/>
    <property type="match status" value="1"/>
</dbReference>
<comment type="pathway">
    <text evidence="2 11">Porphyrin-containing compound metabolism; protoporphyrin-IX biosynthesis; protoporphyrin-IX from protoporphyrinogen-IX: step 1/1.</text>
</comment>
<evidence type="ECO:0000256" key="4">
    <source>
        <dbReference type="ARBA" id="ARBA00012867"/>
    </source>
</evidence>
<dbReference type="InterPro" id="IPR004572">
    <property type="entry name" value="Protoporphyrinogen_oxidase"/>
</dbReference>
<dbReference type="PANTHER" id="PTHR42923:SF3">
    <property type="entry name" value="PROTOPORPHYRINOGEN OXIDASE"/>
    <property type="match status" value="1"/>
</dbReference>
<comment type="subcellular location">
    <subcellularLocation>
        <location evidence="11">Mitochondrion inner membrane</location>
    </subcellularLocation>
</comment>
<evidence type="ECO:0000259" key="12">
    <source>
        <dbReference type="Pfam" id="PF01593"/>
    </source>
</evidence>
<evidence type="ECO:0000256" key="9">
    <source>
        <dbReference type="ARBA" id="ARBA00023244"/>
    </source>
</evidence>
<keyword evidence="5 11" id="KW-0285">Flavoprotein</keyword>
<proteinExistence type="inferred from homology"/>
<name>A0ABR3PMP3_9PEZI</name>
<evidence type="ECO:0000313" key="13">
    <source>
        <dbReference type="EMBL" id="KAL1310831.1"/>
    </source>
</evidence>
<dbReference type="GeneID" id="95974771"/>
<gene>
    <name evidence="13" type="ORF">AAFC00_001068</name>
</gene>
<dbReference type="RefSeq" id="XP_069203680.1">
    <property type="nucleotide sequence ID" value="XM_069340207.1"/>
</dbReference>
<dbReference type="Pfam" id="PF01593">
    <property type="entry name" value="Amino_oxidase"/>
    <property type="match status" value="1"/>
</dbReference>
<evidence type="ECO:0000313" key="14">
    <source>
        <dbReference type="Proteomes" id="UP001562354"/>
    </source>
</evidence>
<reference evidence="13 14" key="1">
    <citation type="submission" date="2024-07" db="EMBL/GenBank/DDBJ databases">
        <title>Draft sequence of the Neodothiora populina.</title>
        <authorList>
            <person name="Drown D.D."/>
            <person name="Schuette U.S."/>
            <person name="Buechlein A.B."/>
            <person name="Rusch D.R."/>
            <person name="Winton L.W."/>
            <person name="Adams G.A."/>
        </authorList>
    </citation>
    <scope>NUCLEOTIDE SEQUENCE [LARGE SCALE GENOMIC DNA]</scope>
    <source>
        <strain evidence="13 14">CPC 39397</strain>
    </source>
</reference>
<evidence type="ECO:0000256" key="11">
    <source>
        <dbReference type="RuleBase" id="RU367069"/>
    </source>
</evidence>
<keyword evidence="6 11" id="KW-0274">FAD</keyword>
<sequence length="584" mass="64850">MLKGRHGLRNVARLPPYGSAILCKPVTTRFSRHYSSSTEPKDVAILGSGITGLATAYYLSQSLPATKITVYEAGSRVGGWLESVKVPIDDGEILFEKGPRTLRPAGNGILAARMISELGLQDETIFTLKTAPAATNRYIYYPDHLVRVPQPDPSKSLWENVNVIGDSFVHEDAFRGLMSKILFEHFVRTRDSDVVDESVGHFFKRRLGKNMVDRVLSAVMHGIYAGDVYKLSMKALFSNLFRLEGESGSLTLGFLQSFGDGPKIPMREANFLELMQKPFPFDKQFKKNLMKSSVFTFRNGLQQLVDALKEDLRGRHNVTFLTNTPIKSIDNEGDAVKLWVDGTGEPATHTHVISSLSPKHLRQVLDKPGVGNYGLHSIGYAPTVMTVNLYFRTPNLHPPGFGYLIPLATSIEQNPERALGVVFDDGYSAATEDDGHIVGPMQDTVSNRGTKVTVMLGGHYWDAWNAYPSEEEGVEMALSVVQRHLGITEPPAATGVSLAKDCIPQYTVGYEDKLKNVHAELLDRFSGRLRVAGNWFRGVGVNDCLRSAWEVVRELRDERKTGLEVAVEDKNWVTVQPVQMKKRA</sequence>
<dbReference type="SUPFAM" id="SSF54373">
    <property type="entry name" value="FAD-linked reductases, C-terminal domain"/>
    <property type="match status" value="1"/>
</dbReference>
<comment type="cofactor">
    <cofactor evidence="11">
        <name>FAD</name>
        <dbReference type="ChEBI" id="CHEBI:57692"/>
    </cofactor>
    <text evidence="11">Binds 1 FAD per subunit.</text>
</comment>
<comment type="catalytic activity">
    <reaction evidence="10 11">
        <text>protoporphyrinogen IX + 3 O2 = protoporphyrin IX + 3 H2O2</text>
        <dbReference type="Rhea" id="RHEA:25576"/>
        <dbReference type="ChEBI" id="CHEBI:15379"/>
        <dbReference type="ChEBI" id="CHEBI:16240"/>
        <dbReference type="ChEBI" id="CHEBI:57306"/>
        <dbReference type="ChEBI" id="CHEBI:57307"/>
        <dbReference type="EC" id="1.3.3.4"/>
    </reaction>
</comment>
<comment type="caution">
    <text evidence="13">The sequence shown here is derived from an EMBL/GenBank/DDBJ whole genome shotgun (WGS) entry which is preliminary data.</text>
</comment>
<dbReference type="NCBIfam" id="TIGR00562">
    <property type="entry name" value="proto_IX_ox"/>
    <property type="match status" value="1"/>
</dbReference>
<keyword evidence="14" id="KW-1185">Reference proteome</keyword>
<dbReference type="EMBL" id="JBFMKM010000003">
    <property type="protein sequence ID" value="KAL1310831.1"/>
    <property type="molecule type" value="Genomic_DNA"/>
</dbReference>
<keyword evidence="7 11" id="KW-0560">Oxidoreductase</keyword>
<keyword evidence="8 11" id="KW-0350">Heme biosynthesis</keyword>
<dbReference type="InterPro" id="IPR002937">
    <property type="entry name" value="Amino_oxidase"/>
</dbReference>
<evidence type="ECO:0000256" key="8">
    <source>
        <dbReference type="ARBA" id="ARBA00023133"/>
    </source>
</evidence>
<evidence type="ECO:0000256" key="1">
    <source>
        <dbReference type="ARBA" id="ARBA00002600"/>
    </source>
</evidence>